<comment type="caution">
    <text evidence="3">The sequence shown here is derived from an EMBL/GenBank/DDBJ whole genome shotgun (WGS) entry which is preliminary data.</text>
</comment>
<accession>A0A7Z0EKS9</accession>
<organism evidence="3 4">
    <name type="scientific">Nocardiopsis aegyptia</name>
    <dbReference type="NCBI Taxonomy" id="220378"/>
    <lineage>
        <taxon>Bacteria</taxon>
        <taxon>Bacillati</taxon>
        <taxon>Actinomycetota</taxon>
        <taxon>Actinomycetes</taxon>
        <taxon>Streptosporangiales</taxon>
        <taxon>Nocardiopsidaceae</taxon>
        <taxon>Nocardiopsis</taxon>
    </lineage>
</organism>
<name>A0A7Z0EKS9_9ACTN</name>
<dbReference type="RefSeq" id="WP_179821192.1">
    <property type="nucleotide sequence ID" value="NZ_JACCFS010000001.1"/>
</dbReference>
<dbReference type="Proteomes" id="UP000572051">
    <property type="component" value="Unassembled WGS sequence"/>
</dbReference>
<feature type="transmembrane region" description="Helical" evidence="2">
    <location>
        <begin position="6"/>
        <end position="25"/>
    </location>
</feature>
<proteinExistence type="predicted"/>
<keyword evidence="4" id="KW-1185">Reference proteome</keyword>
<keyword evidence="2" id="KW-0812">Transmembrane</keyword>
<keyword evidence="2" id="KW-1133">Transmembrane helix</keyword>
<sequence length="83" mass="9583">MEWPIAVVVSVTVPIVLILIVLAVIRWDRLRAQRAVRSEEYWEEGPDGRRYPTGWDRRLPRGPTEADPHEGEEGREDPEPPGR</sequence>
<reference evidence="3 4" key="1">
    <citation type="submission" date="2020-07" db="EMBL/GenBank/DDBJ databases">
        <title>Sequencing the genomes of 1000 actinobacteria strains.</title>
        <authorList>
            <person name="Klenk H.-P."/>
        </authorList>
    </citation>
    <scope>NUCLEOTIDE SEQUENCE [LARGE SCALE GENOMIC DNA]</scope>
    <source>
        <strain evidence="3 4">DSM 44442</strain>
    </source>
</reference>
<evidence type="ECO:0000313" key="4">
    <source>
        <dbReference type="Proteomes" id="UP000572051"/>
    </source>
</evidence>
<protein>
    <submittedName>
        <fullName evidence="3">Uncharacterized protein</fullName>
    </submittedName>
</protein>
<gene>
    <name evidence="3" type="ORF">HNR10_001014</name>
</gene>
<keyword evidence="2" id="KW-0472">Membrane</keyword>
<evidence type="ECO:0000256" key="2">
    <source>
        <dbReference type="SAM" id="Phobius"/>
    </source>
</evidence>
<dbReference type="EMBL" id="JACCFS010000001">
    <property type="protein sequence ID" value="NYJ33133.1"/>
    <property type="molecule type" value="Genomic_DNA"/>
</dbReference>
<feature type="region of interest" description="Disordered" evidence="1">
    <location>
        <begin position="38"/>
        <end position="83"/>
    </location>
</feature>
<dbReference type="AlphaFoldDB" id="A0A7Z0EKS9"/>
<evidence type="ECO:0000256" key="1">
    <source>
        <dbReference type="SAM" id="MobiDB-lite"/>
    </source>
</evidence>
<evidence type="ECO:0000313" key="3">
    <source>
        <dbReference type="EMBL" id="NYJ33133.1"/>
    </source>
</evidence>